<feature type="signal peptide" evidence="1">
    <location>
        <begin position="1"/>
        <end position="21"/>
    </location>
</feature>
<evidence type="ECO:0000256" key="1">
    <source>
        <dbReference type="SAM" id="SignalP"/>
    </source>
</evidence>
<evidence type="ECO:0000313" key="3">
    <source>
        <dbReference type="EMBL" id="MEA5140657.1"/>
    </source>
</evidence>
<sequence>MKLFKEISLSLLLLLSIQSLAQKIEIGAGVGAMNYKGDISPDLHPSFARLGANVSFRYNLSKMITFKSSILVGSIYGDDSQVSDSFNQLRGQTFKTNINELSLTTEYNFFDYRYNRYHKDWTPYVFGGLGVMKFSPRDTPVSDYKTLQLVIPFGVGIKYNISGPWNLNLEFGTRKAFTDYLDNLGGDDPTLPKNLQNDYSRSDMYYYTSLSLTYQFLKIYCPK</sequence>
<keyword evidence="1" id="KW-0732">Signal</keyword>
<dbReference type="RefSeq" id="WP_323297810.1">
    <property type="nucleotide sequence ID" value="NZ_JAYFUM010000019.1"/>
</dbReference>
<dbReference type="EMBL" id="JAYFUM010000019">
    <property type="protein sequence ID" value="MEA5140657.1"/>
    <property type="molecule type" value="Genomic_DNA"/>
</dbReference>
<dbReference type="InterPro" id="IPR045743">
    <property type="entry name" value="DUF6089"/>
</dbReference>
<accession>A0ABU5QDD3</accession>
<evidence type="ECO:0000259" key="2">
    <source>
        <dbReference type="Pfam" id="PF19573"/>
    </source>
</evidence>
<keyword evidence="4" id="KW-1185">Reference proteome</keyword>
<dbReference type="Gene3D" id="2.40.160.20">
    <property type="match status" value="1"/>
</dbReference>
<name>A0ABU5QDD3_9BACT</name>
<proteinExistence type="predicted"/>
<organism evidence="3 4">
    <name type="scientific">Arcicella rigui</name>
    <dbReference type="NCBI Taxonomy" id="797020"/>
    <lineage>
        <taxon>Bacteria</taxon>
        <taxon>Pseudomonadati</taxon>
        <taxon>Bacteroidota</taxon>
        <taxon>Cytophagia</taxon>
        <taxon>Cytophagales</taxon>
        <taxon>Flectobacillaceae</taxon>
        <taxon>Arcicella</taxon>
    </lineage>
</organism>
<comment type="caution">
    <text evidence="3">The sequence shown here is derived from an EMBL/GenBank/DDBJ whole genome shotgun (WGS) entry which is preliminary data.</text>
</comment>
<dbReference type="Pfam" id="PF19573">
    <property type="entry name" value="DUF6089"/>
    <property type="match status" value="1"/>
</dbReference>
<dbReference type="SUPFAM" id="SSF56925">
    <property type="entry name" value="OMPA-like"/>
    <property type="match status" value="1"/>
</dbReference>
<evidence type="ECO:0000313" key="4">
    <source>
        <dbReference type="Proteomes" id="UP001302949"/>
    </source>
</evidence>
<feature type="domain" description="DUF6089" evidence="2">
    <location>
        <begin position="9"/>
        <end position="220"/>
    </location>
</feature>
<feature type="chain" id="PRO_5046119043" evidence="1">
    <location>
        <begin position="22"/>
        <end position="223"/>
    </location>
</feature>
<reference evidence="3 4" key="1">
    <citation type="submission" date="2023-12" db="EMBL/GenBank/DDBJ databases">
        <title>Novel species of the genus Arcicella isolated from rivers.</title>
        <authorList>
            <person name="Lu H."/>
        </authorList>
    </citation>
    <scope>NUCLEOTIDE SEQUENCE [LARGE SCALE GENOMIC DNA]</scope>
    <source>
        <strain evidence="3 4">KCTC 23307</strain>
    </source>
</reference>
<dbReference type="InterPro" id="IPR011250">
    <property type="entry name" value="OMP/PagP_B-barrel"/>
</dbReference>
<gene>
    <name evidence="3" type="ORF">VB248_16025</name>
</gene>
<dbReference type="Proteomes" id="UP001302949">
    <property type="component" value="Unassembled WGS sequence"/>
</dbReference>
<protein>
    <submittedName>
        <fullName evidence="3">DUF6089 family protein</fullName>
    </submittedName>
</protein>